<proteinExistence type="predicted"/>
<protein>
    <recommendedName>
        <fullName evidence="5">Conjugative transposon protein TcpC</fullName>
    </recommendedName>
</protein>
<evidence type="ECO:0000256" key="1">
    <source>
        <dbReference type="SAM" id="MobiDB-lite"/>
    </source>
</evidence>
<accession>A0ABR6BX38</accession>
<keyword evidence="2" id="KW-1133">Transmembrane helix</keyword>
<keyword evidence="2" id="KW-0472">Membrane</keyword>
<keyword evidence="4" id="KW-1185">Reference proteome</keyword>
<organism evidence="3 4">
    <name type="scientific">Kutzneria viridogrisea</name>
    <dbReference type="NCBI Taxonomy" id="47990"/>
    <lineage>
        <taxon>Bacteria</taxon>
        <taxon>Bacillati</taxon>
        <taxon>Actinomycetota</taxon>
        <taxon>Actinomycetes</taxon>
        <taxon>Pseudonocardiales</taxon>
        <taxon>Pseudonocardiaceae</taxon>
        <taxon>Kutzneria</taxon>
    </lineage>
</organism>
<feature type="compositionally biased region" description="Low complexity" evidence="1">
    <location>
        <begin position="183"/>
        <end position="208"/>
    </location>
</feature>
<keyword evidence="2" id="KW-0812">Transmembrane</keyword>
<feature type="transmembrane region" description="Helical" evidence="2">
    <location>
        <begin position="106"/>
        <end position="129"/>
    </location>
</feature>
<comment type="caution">
    <text evidence="3">The sequence shown here is derived from an EMBL/GenBank/DDBJ whole genome shotgun (WGS) entry which is preliminary data.</text>
</comment>
<evidence type="ECO:0000256" key="2">
    <source>
        <dbReference type="SAM" id="Phobius"/>
    </source>
</evidence>
<feature type="region of interest" description="Disordered" evidence="1">
    <location>
        <begin position="1"/>
        <end position="52"/>
    </location>
</feature>
<reference evidence="3 4" key="1">
    <citation type="submission" date="2020-08" db="EMBL/GenBank/DDBJ databases">
        <title>Genomic Encyclopedia of Archaeal and Bacterial Type Strains, Phase II (KMG-II): from individual species to whole genera.</title>
        <authorList>
            <person name="Goeker M."/>
        </authorList>
    </citation>
    <scope>NUCLEOTIDE SEQUENCE [LARGE SCALE GENOMIC DNA]</scope>
    <source>
        <strain evidence="3 4">DSM 43850</strain>
    </source>
</reference>
<evidence type="ECO:0008006" key="5">
    <source>
        <dbReference type="Google" id="ProtNLM"/>
    </source>
</evidence>
<gene>
    <name evidence="3" type="ORF">BC739_008704</name>
</gene>
<evidence type="ECO:0000313" key="4">
    <source>
        <dbReference type="Proteomes" id="UP000517916"/>
    </source>
</evidence>
<name>A0ABR6BX38_9PSEU</name>
<sequence length="322" mass="33814">MDTEAGSQQRQPQHGRHRRVAGDTVAMPEPASPLDRRPAHARPVIPVQPRTEDPLSARGIVWPCEEPTEPLLPVADIAETDPVGLRKFDIGSVPASVTPPRTWRKAAWFSVCSSAAALIGVLVVAAALIGPTKLRTQIESFPGQWQVALPSVTPSTTSRHGLPGDPVSVAQTGTAEPTATGRVPGSAVPAPPSASHGSTAAPKPTGTLPLPPITTVPGTPDVDPTKIVQQTQHFFAAIDTNVGEAYQLTTGALRAGGQAALEQRYAEVSAVRLQGITVDPGKSLTISTVLLTKKDGSTVTEQHVLRFSTDDLPLISDDSRKN</sequence>
<dbReference type="RefSeq" id="WP_182840369.1">
    <property type="nucleotide sequence ID" value="NZ_BAAABQ010000009.1"/>
</dbReference>
<dbReference type="Proteomes" id="UP000517916">
    <property type="component" value="Unassembled WGS sequence"/>
</dbReference>
<dbReference type="EMBL" id="JACJID010000009">
    <property type="protein sequence ID" value="MBA8931452.1"/>
    <property type="molecule type" value="Genomic_DNA"/>
</dbReference>
<evidence type="ECO:0000313" key="3">
    <source>
        <dbReference type="EMBL" id="MBA8931452.1"/>
    </source>
</evidence>
<feature type="region of interest" description="Disordered" evidence="1">
    <location>
        <begin position="152"/>
        <end position="212"/>
    </location>
</feature>